<sequence length="268" mass="30284">MSTPEFATINWRGRPVRIECQWIAPERTDAPLVVFLHEGLGSIAMWKDFPAQVCEAANARGLVFSRPGYGRSTPRADDEIWDVDFMHRQAHEVLPALFSALKLDDEKPWLFGHSDGGSISLLYASRFPDRVNGLVVLAPHIFVEDVTVANIEQARTAYLSTDLPTKLGRYHDSADSAFWGWNRIWLHPPFREWNIEAEFDTIRCPVLAIQGIDDEYGTLAQIRGIAARVRGCELLEIPECGHSPHRDQPDRVIVAATAFITKNRRQTP</sequence>
<dbReference type="RefSeq" id="WP_047784481.1">
    <property type="nucleotide sequence ID" value="NZ_JZWI01000010.1"/>
</dbReference>
<dbReference type="PANTHER" id="PTHR43798:SF33">
    <property type="entry name" value="HYDROLASE, PUTATIVE (AFU_ORTHOLOGUE AFUA_2G14860)-RELATED"/>
    <property type="match status" value="1"/>
</dbReference>
<name>A0A0H2MI91_VARPD</name>
<dbReference type="InterPro" id="IPR000073">
    <property type="entry name" value="AB_hydrolase_1"/>
</dbReference>
<dbReference type="InterPro" id="IPR050266">
    <property type="entry name" value="AB_hydrolase_sf"/>
</dbReference>
<accession>A0A0H2MI91</accession>
<organism evidence="2 3">
    <name type="scientific">Variovorax paradoxus</name>
    <dbReference type="NCBI Taxonomy" id="34073"/>
    <lineage>
        <taxon>Bacteria</taxon>
        <taxon>Pseudomonadati</taxon>
        <taxon>Pseudomonadota</taxon>
        <taxon>Betaproteobacteria</taxon>
        <taxon>Burkholderiales</taxon>
        <taxon>Comamonadaceae</taxon>
        <taxon>Variovorax</taxon>
    </lineage>
</organism>
<protein>
    <submittedName>
        <fullName evidence="2">2-succinyl-6-hydroxy-2, 4-cyclohexadiene-1-carboxylate synthase</fullName>
        <ecNumber evidence="2">4.2.99.20</ecNumber>
    </submittedName>
</protein>
<dbReference type="GO" id="GO:0016020">
    <property type="term" value="C:membrane"/>
    <property type="evidence" value="ECO:0007669"/>
    <property type="project" value="TreeGrafter"/>
</dbReference>
<dbReference type="SUPFAM" id="SSF53474">
    <property type="entry name" value="alpha/beta-Hydrolases"/>
    <property type="match status" value="1"/>
</dbReference>
<comment type="caution">
    <text evidence="2">The sequence shown here is derived from an EMBL/GenBank/DDBJ whole genome shotgun (WGS) entry which is preliminary data.</text>
</comment>
<dbReference type="InterPro" id="IPR029058">
    <property type="entry name" value="AB_hydrolase_fold"/>
</dbReference>
<dbReference type="EC" id="4.2.99.20" evidence="2"/>
<reference evidence="2 3" key="1">
    <citation type="submission" date="2015-03" db="EMBL/GenBank/DDBJ databases">
        <title>Genome sequence of Variovorax paradoxus TBEA6.</title>
        <authorList>
            <person name="Poehlein A."/>
            <person name="Schuldes J."/>
            <person name="Wuebbeler J.H."/>
            <person name="Hiessl S."/>
            <person name="Steinbuechel A."/>
            <person name="Daniel R."/>
        </authorList>
    </citation>
    <scope>NUCLEOTIDE SEQUENCE [LARGE SCALE GENOMIC DNA]</scope>
    <source>
        <strain evidence="2 3">TBEA6</strain>
    </source>
</reference>
<dbReference type="Pfam" id="PF12697">
    <property type="entry name" value="Abhydrolase_6"/>
    <property type="match status" value="1"/>
</dbReference>
<feature type="domain" description="AB hydrolase-1" evidence="1">
    <location>
        <begin position="33"/>
        <end position="253"/>
    </location>
</feature>
<gene>
    <name evidence="2" type="primary">menH</name>
    <name evidence="2" type="ORF">VPARA_21340</name>
</gene>
<dbReference type="GO" id="GO:0070205">
    <property type="term" value="F:2-succinyl-6-hydroxy-2,4-cyclohexadiene-1-carboxylate synthase activity"/>
    <property type="evidence" value="ECO:0007669"/>
    <property type="project" value="UniProtKB-EC"/>
</dbReference>
<keyword evidence="3" id="KW-1185">Reference proteome</keyword>
<dbReference type="PRINTS" id="PR00111">
    <property type="entry name" value="ABHYDROLASE"/>
</dbReference>
<dbReference type="Gene3D" id="3.40.50.1820">
    <property type="entry name" value="alpha/beta hydrolase"/>
    <property type="match status" value="1"/>
</dbReference>
<proteinExistence type="predicted"/>
<evidence type="ECO:0000313" key="3">
    <source>
        <dbReference type="Proteomes" id="UP000035170"/>
    </source>
</evidence>
<dbReference type="EMBL" id="JZWI01000010">
    <property type="protein sequence ID" value="KLN56555.1"/>
    <property type="molecule type" value="Genomic_DNA"/>
</dbReference>
<keyword evidence="2" id="KW-0456">Lyase</keyword>
<evidence type="ECO:0000259" key="1">
    <source>
        <dbReference type="Pfam" id="PF12697"/>
    </source>
</evidence>
<dbReference type="Proteomes" id="UP000035170">
    <property type="component" value="Unassembled WGS sequence"/>
</dbReference>
<dbReference type="PATRIC" id="fig|34073.19.peg.2188"/>
<dbReference type="AlphaFoldDB" id="A0A0H2MI91"/>
<evidence type="ECO:0000313" key="2">
    <source>
        <dbReference type="EMBL" id="KLN56555.1"/>
    </source>
</evidence>
<dbReference type="PANTHER" id="PTHR43798">
    <property type="entry name" value="MONOACYLGLYCEROL LIPASE"/>
    <property type="match status" value="1"/>
</dbReference>